<dbReference type="EMBL" id="CP003098">
    <property type="protein sequence ID" value="AET31688.1"/>
    <property type="molecule type" value="Genomic_DNA"/>
</dbReference>
<keyword evidence="3" id="KW-0479">Metal-binding</keyword>
<dbReference type="CDD" id="cd11375">
    <property type="entry name" value="Peptidase_M54"/>
    <property type="match status" value="1"/>
</dbReference>
<dbReference type="GO" id="GO:0006508">
    <property type="term" value="P:proteolysis"/>
    <property type="evidence" value="ECO:0007669"/>
    <property type="project" value="UniProtKB-KW"/>
</dbReference>
<keyword evidence="4" id="KW-0378">Hydrolase</keyword>
<organism evidence="7 8">
    <name type="scientific">Pyrobaculum ferrireducens</name>
    <dbReference type="NCBI Taxonomy" id="1104324"/>
    <lineage>
        <taxon>Archaea</taxon>
        <taxon>Thermoproteota</taxon>
        <taxon>Thermoprotei</taxon>
        <taxon>Thermoproteales</taxon>
        <taxon>Thermoproteaceae</taxon>
        <taxon>Pyrobaculum</taxon>
    </lineage>
</organism>
<keyword evidence="5" id="KW-0862">Zinc</keyword>
<accession>G7VF72</accession>
<dbReference type="Pfam" id="PF07998">
    <property type="entry name" value="Peptidase_M54"/>
    <property type="match status" value="1"/>
</dbReference>
<dbReference type="HOGENOM" id="CLU_108521_1_0_2"/>
<dbReference type="Proteomes" id="UP000005867">
    <property type="component" value="Chromosome"/>
</dbReference>
<reference evidence="7 8" key="1">
    <citation type="journal article" date="2012" name="J. Bacteriol.">
        <title>Complete genome sequence of strain 1860, a crenarchaeon of the genus pyrobaculum able to grow with various electron acceptors.</title>
        <authorList>
            <person name="Mardanov A.V."/>
            <person name="Gumerov V.M."/>
            <person name="Slobodkina G.B."/>
            <person name="Beletsky A.V."/>
            <person name="Bonch-Osmolovskaya E.A."/>
            <person name="Ravin N.V."/>
            <person name="Skryabin K.G."/>
        </authorList>
    </citation>
    <scope>NUCLEOTIDE SEQUENCE [LARGE SCALE GENOMIC DNA]</scope>
    <source>
        <strain evidence="7 8">1860</strain>
    </source>
</reference>
<evidence type="ECO:0000256" key="5">
    <source>
        <dbReference type="ARBA" id="ARBA00022833"/>
    </source>
</evidence>
<evidence type="ECO:0000313" key="7">
    <source>
        <dbReference type="EMBL" id="AET31688.1"/>
    </source>
</evidence>
<comment type="cofactor">
    <cofactor evidence="1">
        <name>Zn(2+)</name>
        <dbReference type="ChEBI" id="CHEBI:29105"/>
    </cofactor>
</comment>
<dbReference type="Gene3D" id="3.40.390.10">
    <property type="entry name" value="Collagenase (Catalytic Domain)"/>
    <property type="match status" value="1"/>
</dbReference>
<name>G7VF72_9CREN</name>
<gene>
    <name evidence="7" type="ORF">P186_0227</name>
</gene>
<evidence type="ECO:0000256" key="4">
    <source>
        <dbReference type="ARBA" id="ARBA00022801"/>
    </source>
</evidence>
<evidence type="ECO:0000256" key="1">
    <source>
        <dbReference type="ARBA" id="ARBA00001947"/>
    </source>
</evidence>
<keyword evidence="2" id="KW-0645">Protease</keyword>
<dbReference type="InterPro" id="IPR012962">
    <property type="entry name" value="Pept_M54_archaemetzincn"/>
</dbReference>
<keyword evidence="6" id="KW-0482">Metalloprotease</keyword>
<dbReference type="NCBIfam" id="NF033823">
    <property type="entry name" value="archmetzin"/>
    <property type="match status" value="1"/>
</dbReference>
<evidence type="ECO:0000256" key="2">
    <source>
        <dbReference type="ARBA" id="ARBA00022670"/>
    </source>
</evidence>
<dbReference type="InterPro" id="IPR024079">
    <property type="entry name" value="MetalloPept_cat_dom_sf"/>
</dbReference>
<dbReference type="STRING" id="1104324.P186_0227"/>
<protein>
    <submittedName>
        <fullName evidence="7">Archaemetzincin-like protein</fullName>
    </submittedName>
</protein>
<keyword evidence="8" id="KW-1185">Reference proteome</keyword>
<dbReference type="InterPro" id="IPR012091">
    <property type="entry name" value="Pept_M54_archaemetzncn_arc/bac"/>
</dbReference>
<proteinExistence type="predicted"/>
<dbReference type="GeneID" id="11596027"/>
<dbReference type="SUPFAM" id="SSF55486">
    <property type="entry name" value="Metalloproteases ('zincins'), catalytic domain"/>
    <property type="match status" value="1"/>
</dbReference>
<dbReference type="GO" id="GO:0008237">
    <property type="term" value="F:metallopeptidase activity"/>
    <property type="evidence" value="ECO:0007669"/>
    <property type="project" value="UniProtKB-KW"/>
</dbReference>
<dbReference type="GO" id="GO:0008270">
    <property type="term" value="F:zinc ion binding"/>
    <property type="evidence" value="ECO:0007669"/>
    <property type="project" value="InterPro"/>
</dbReference>
<dbReference type="AlphaFoldDB" id="G7VF72"/>
<dbReference type="KEGG" id="pyr:P186_0227"/>
<dbReference type="PANTHER" id="PTHR15910:SF1">
    <property type="entry name" value="ARCHAEMETZINCIN-2"/>
    <property type="match status" value="1"/>
</dbReference>
<sequence length="156" mass="17425">MRPRLVVAAPPGVGPLEVPEFDVEWRAAEIPYTKFIEPARGQCRADKLVAALSSGVAEPTVYVVDCDGYYPGLNFVFGLAAPALKTAAVFTARLRGPRFEERLVKEITHEAGHLYGLGHCQNPRCVMHFSNSLLDTDYKSPFFCDNCRRRLLRSLR</sequence>
<evidence type="ECO:0000313" key="8">
    <source>
        <dbReference type="Proteomes" id="UP000005867"/>
    </source>
</evidence>
<evidence type="ECO:0000256" key="6">
    <source>
        <dbReference type="ARBA" id="ARBA00023049"/>
    </source>
</evidence>
<dbReference type="BioCyc" id="PSP1104324:GJSN-220-MONOMER"/>
<dbReference type="OrthoDB" id="50281at2157"/>
<dbReference type="RefSeq" id="WP_014287516.1">
    <property type="nucleotide sequence ID" value="NC_016645.1"/>
</dbReference>
<dbReference type="PANTHER" id="PTHR15910">
    <property type="entry name" value="ARCHAEMETZINCIN"/>
    <property type="match status" value="1"/>
</dbReference>
<evidence type="ECO:0000256" key="3">
    <source>
        <dbReference type="ARBA" id="ARBA00022723"/>
    </source>
</evidence>
<dbReference type="eggNOG" id="arCOG00458">
    <property type="taxonomic scope" value="Archaea"/>
</dbReference>